<dbReference type="EMBL" id="JACGCM010000560">
    <property type="protein sequence ID" value="KAF6170786.1"/>
    <property type="molecule type" value="Genomic_DNA"/>
</dbReference>
<dbReference type="AlphaFoldDB" id="A0A7J7NUC2"/>
<organism evidence="2 3">
    <name type="scientific">Kingdonia uniflora</name>
    <dbReference type="NCBI Taxonomy" id="39325"/>
    <lineage>
        <taxon>Eukaryota</taxon>
        <taxon>Viridiplantae</taxon>
        <taxon>Streptophyta</taxon>
        <taxon>Embryophyta</taxon>
        <taxon>Tracheophyta</taxon>
        <taxon>Spermatophyta</taxon>
        <taxon>Magnoliopsida</taxon>
        <taxon>Ranunculales</taxon>
        <taxon>Circaeasteraceae</taxon>
        <taxon>Kingdonia</taxon>
    </lineage>
</organism>
<keyword evidence="1" id="KW-0812">Transmembrane</keyword>
<accession>A0A7J7NUC2</accession>
<name>A0A7J7NUC2_9MAGN</name>
<evidence type="ECO:0000256" key="1">
    <source>
        <dbReference type="SAM" id="Phobius"/>
    </source>
</evidence>
<evidence type="ECO:0000313" key="3">
    <source>
        <dbReference type="Proteomes" id="UP000541444"/>
    </source>
</evidence>
<dbReference type="Proteomes" id="UP000541444">
    <property type="component" value="Unassembled WGS sequence"/>
</dbReference>
<reference evidence="2 3" key="1">
    <citation type="journal article" date="2020" name="IScience">
        <title>Genome Sequencing of the Endangered Kingdonia uniflora (Circaeasteraceae, Ranunculales) Reveals Potential Mechanisms of Evolutionary Specialization.</title>
        <authorList>
            <person name="Sun Y."/>
            <person name="Deng T."/>
            <person name="Zhang A."/>
            <person name="Moore M.J."/>
            <person name="Landis J.B."/>
            <person name="Lin N."/>
            <person name="Zhang H."/>
            <person name="Zhang X."/>
            <person name="Huang J."/>
            <person name="Zhang X."/>
            <person name="Sun H."/>
            <person name="Wang H."/>
        </authorList>
    </citation>
    <scope>NUCLEOTIDE SEQUENCE [LARGE SCALE GENOMIC DNA]</scope>
    <source>
        <strain evidence="2">TB1705</strain>
        <tissue evidence="2">Leaf</tissue>
    </source>
</reference>
<gene>
    <name evidence="2" type="ORF">GIB67_015738</name>
</gene>
<proteinExistence type="predicted"/>
<sequence>QSEEEKSVLYSTCFAPLLLIDPIATMSMLVMEIFDRHLGDMKFQFWETIIQMKPIHVCLILGLRVSPIANEILFVDPEHMTNFRMRQFPKKKNTYGLKEIVDALKQAKLEKRQEDVLRLNLLKIILSFLLLNKRRNIEVRYQIEAPTIGAALAIGAPAIGIPAVGAPAAIVPAISSSSSTTEIGDVLVRQAAPGEILEVPNALMVDYDVEFGREVNFNALSPEYGGDLLETKECKEEVFEGKDDDDGNSPNKPDPEQLVLMESEVDITLKKRHALTEEEINKSDFKMACKMSRLHAHLDELLPGVLLESFIQRPISQDEKN</sequence>
<comment type="caution">
    <text evidence="2">The sequence shown here is derived from an EMBL/GenBank/DDBJ whole genome shotgun (WGS) entry which is preliminary data.</text>
</comment>
<feature type="non-terminal residue" evidence="2">
    <location>
        <position position="1"/>
    </location>
</feature>
<evidence type="ECO:0000313" key="2">
    <source>
        <dbReference type="EMBL" id="KAF6170786.1"/>
    </source>
</evidence>
<protein>
    <submittedName>
        <fullName evidence="2">Uncharacterized protein</fullName>
    </submittedName>
</protein>
<keyword evidence="1" id="KW-1133">Transmembrane helix</keyword>
<keyword evidence="1" id="KW-0472">Membrane</keyword>
<keyword evidence="3" id="KW-1185">Reference proteome</keyword>
<feature type="transmembrane region" description="Helical" evidence="1">
    <location>
        <begin position="14"/>
        <end position="34"/>
    </location>
</feature>
<dbReference type="OrthoDB" id="1930729at2759"/>